<dbReference type="SUPFAM" id="SSF48537">
    <property type="entry name" value="Phospholipase C/P1 nuclease"/>
    <property type="match status" value="1"/>
</dbReference>
<evidence type="ECO:0000256" key="6">
    <source>
        <dbReference type="ARBA" id="ARBA00023157"/>
    </source>
</evidence>
<accession>A0A9P8C4N6</accession>
<dbReference type="GO" id="GO:0003676">
    <property type="term" value="F:nucleic acid binding"/>
    <property type="evidence" value="ECO:0007669"/>
    <property type="project" value="InterPro"/>
</dbReference>
<dbReference type="Proteomes" id="UP000824998">
    <property type="component" value="Unassembled WGS sequence"/>
</dbReference>
<feature type="chain" id="PRO_5040140117" evidence="8">
    <location>
        <begin position="23"/>
        <end position="292"/>
    </location>
</feature>
<dbReference type="InterPro" id="IPR008947">
    <property type="entry name" value="PLipase_C/P1_nuclease_dom_sf"/>
</dbReference>
<dbReference type="PANTHER" id="PTHR33146:SF26">
    <property type="entry name" value="ENDONUCLEASE 4"/>
    <property type="match status" value="1"/>
</dbReference>
<evidence type="ECO:0000256" key="7">
    <source>
        <dbReference type="ARBA" id="ARBA00023180"/>
    </source>
</evidence>
<dbReference type="GO" id="GO:0046872">
    <property type="term" value="F:metal ion binding"/>
    <property type="evidence" value="ECO:0007669"/>
    <property type="project" value="UniProtKB-KW"/>
</dbReference>
<dbReference type="AlphaFoldDB" id="A0A9P8C4N6"/>
<comment type="caution">
    <text evidence="9">The sequence shown here is derived from an EMBL/GenBank/DDBJ whole genome shotgun (WGS) entry which is preliminary data.</text>
</comment>
<gene>
    <name evidence="9" type="ORF">BJ875DRAFT_464406</name>
</gene>
<keyword evidence="2" id="KW-0540">Nuclease</keyword>
<dbReference type="EMBL" id="MU251505">
    <property type="protein sequence ID" value="KAG9233337.1"/>
    <property type="molecule type" value="Genomic_DNA"/>
</dbReference>
<comment type="similarity">
    <text evidence="1">Belongs to the nuclease type I family.</text>
</comment>
<dbReference type="OrthoDB" id="441446at2759"/>
<dbReference type="InterPro" id="IPR003154">
    <property type="entry name" value="S1/P1nuclease"/>
</dbReference>
<keyword evidence="7" id="KW-0325">Glycoprotein</keyword>
<evidence type="ECO:0000313" key="10">
    <source>
        <dbReference type="Proteomes" id="UP000824998"/>
    </source>
</evidence>
<keyword evidence="3" id="KW-0479">Metal-binding</keyword>
<feature type="signal peptide" evidence="8">
    <location>
        <begin position="1"/>
        <end position="22"/>
    </location>
</feature>
<evidence type="ECO:0000256" key="4">
    <source>
        <dbReference type="ARBA" id="ARBA00022759"/>
    </source>
</evidence>
<keyword evidence="6" id="KW-1015">Disulfide bond</keyword>
<dbReference type="GO" id="GO:0004519">
    <property type="term" value="F:endonuclease activity"/>
    <property type="evidence" value="ECO:0007669"/>
    <property type="project" value="UniProtKB-KW"/>
</dbReference>
<evidence type="ECO:0000313" key="9">
    <source>
        <dbReference type="EMBL" id="KAG9233337.1"/>
    </source>
</evidence>
<proteinExistence type="inferred from homology"/>
<protein>
    <submittedName>
        <fullName evidence="9">S1/P1 nuclease-like protein</fullName>
    </submittedName>
</protein>
<dbReference type="GO" id="GO:0006308">
    <property type="term" value="P:DNA catabolic process"/>
    <property type="evidence" value="ECO:0007669"/>
    <property type="project" value="InterPro"/>
</dbReference>
<reference evidence="9" key="1">
    <citation type="journal article" date="2021" name="IMA Fungus">
        <title>Genomic characterization of three marine fungi, including Emericellopsis atlantica sp. nov. with signatures of a generalist lifestyle and marine biomass degradation.</title>
        <authorList>
            <person name="Hagestad O.C."/>
            <person name="Hou L."/>
            <person name="Andersen J.H."/>
            <person name="Hansen E.H."/>
            <person name="Altermark B."/>
            <person name="Li C."/>
            <person name="Kuhnert E."/>
            <person name="Cox R.J."/>
            <person name="Crous P.W."/>
            <person name="Spatafora J.W."/>
            <person name="Lail K."/>
            <person name="Amirebrahimi M."/>
            <person name="Lipzen A."/>
            <person name="Pangilinan J."/>
            <person name="Andreopoulos W."/>
            <person name="Hayes R.D."/>
            <person name="Ng V."/>
            <person name="Grigoriev I.V."/>
            <person name="Jackson S.A."/>
            <person name="Sutton T.D.S."/>
            <person name="Dobson A.D.W."/>
            <person name="Rama T."/>
        </authorList>
    </citation>
    <scope>NUCLEOTIDE SEQUENCE</scope>
    <source>
        <strain evidence="9">TRa018bII</strain>
    </source>
</reference>
<name>A0A9P8C4N6_9HELO</name>
<evidence type="ECO:0000256" key="2">
    <source>
        <dbReference type="ARBA" id="ARBA00022722"/>
    </source>
</evidence>
<keyword evidence="8" id="KW-0732">Signal</keyword>
<dbReference type="CDD" id="cd11010">
    <property type="entry name" value="S1-P1_nuclease"/>
    <property type="match status" value="1"/>
</dbReference>
<evidence type="ECO:0000256" key="8">
    <source>
        <dbReference type="SAM" id="SignalP"/>
    </source>
</evidence>
<sequence>MKFSVTTLPALLLASTLPGALGWGALGHYTVAYVASHFVTNKTKQKFQRILGDDSTDYLAAVAAYPDTYRNTAIGAFTAPFHYIDALDAPPDSCNVDFARDCGIGGCIVSAISNYTTRVQSKRLAAEDVKLAAEMIIHFLGDIHQPLHVENLELGGNGIKVTFGGVATNLHAVWDTSIPQKYAGNATLAHAAEWATILTAGIKKGPYKRVAASWLKGMTLKDPVKSAMTWATDSNSYVCSAVLPDGRNATETIDLSGEYYTETLPIVQIQIAKAGYRLAGWLNLIASGKTCL</sequence>
<keyword evidence="4" id="KW-0255">Endonuclease</keyword>
<dbReference type="Pfam" id="PF02265">
    <property type="entry name" value="S1-P1_nuclease"/>
    <property type="match status" value="1"/>
</dbReference>
<evidence type="ECO:0000256" key="5">
    <source>
        <dbReference type="ARBA" id="ARBA00022801"/>
    </source>
</evidence>
<keyword evidence="10" id="KW-1185">Reference proteome</keyword>
<keyword evidence="5" id="KW-0378">Hydrolase</keyword>
<dbReference type="PANTHER" id="PTHR33146">
    <property type="entry name" value="ENDONUCLEASE 4"/>
    <property type="match status" value="1"/>
</dbReference>
<organism evidence="9 10">
    <name type="scientific">Amylocarpus encephaloides</name>
    <dbReference type="NCBI Taxonomy" id="45428"/>
    <lineage>
        <taxon>Eukaryota</taxon>
        <taxon>Fungi</taxon>
        <taxon>Dikarya</taxon>
        <taxon>Ascomycota</taxon>
        <taxon>Pezizomycotina</taxon>
        <taxon>Leotiomycetes</taxon>
        <taxon>Helotiales</taxon>
        <taxon>Helotiales incertae sedis</taxon>
        <taxon>Amylocarpus</taxon>
    </lineage>
</organism>
<dbReference type="Gene3D" id="1.10.575.10">
    <property type="entry name" value="P1 Nuclease"/>
    <property type="match status" value="1"/>
</dbReference>
<evidence type="ECO:0000256" key="3">
    <source>
        <dbReference type="ARBA" id="ARBA00022723"/>
    </source>
</evidence>
<evidence type="ECO:0000256" key="1">
    <source>
        <dbReference type="ARBA" id="ARBA00009547"/>
    </source>
</evidence>
<dbReference type="GO" id="GO:0016788">
    <property type="term" value="F:hydrolase activity, acting on ester bonds"/>
    <property type="evidence" value="ECO:0007669"/>
    <property type="project" value="InterPro"/>
</dbReference>